<dbReference type="EMBL" id="JAVAMP010000001">
    <property type="protein sequence ID" value="MDP5272853.1"/>
    <property type="molecule type" value="Genomic_DNA"/>
</dbReference>
<sequence>MKRKISFILSFLLLSIFCISIGIHAETQYEKIEAYLNKSITFVIDEKTWVPIFDGKEVYPITYNNTTYLPLRSVSEELDVNIRWVNETDEIQLNTTRERPDKILTKEEVEILLNSVEKPELLSLELLHSEEKDRIIKWFAKLDRWKFEIFKPLHPIDYSNIDLDAKDSIISVLNQYYTKKIAEEIFNSRYKREDNYYWAPPSHTIIELELLTTNLEVELLSGTYYYDLFISGISTEPDYEFSEKRSYTIDKNFLIHDVIRF</sequence>
<evidence type="ECO:0000259" key="1">
    <source>
        <dbReference type="Pfam" id="PF07833"/>
    </source>
</evidence>
<organism evidence="2 3">
    <name type="scientific">Chengkuizengella axinellae</name>
    <dbReference type="NCBI Taxonomy" id="3064388"/>
    <lineage>
        <taxon>Bacteria</taxon>
        <taxon>Bacillati</taxon>
        <taxon>Bacillota</taxon>
        <taxon>Bacilli</taxon>
        <taxon>Bacillales</taxon>
        <taxon>Paenibacillaceae</taxon>
        <taxon>Chengkuizengella</taxon>
    </lineage>
</organism>
<name>A0ABT9IU55_9BACL</name>
<dbReference type="InterPro" id="IPR012854">
    <property type="entry name" value="Cu_amine_oxidase-like_N"/>
</dbReference>
<gene>
    <name evidence="2" type="ORF">Q5Y73_01905</name>
</gene>
<evidence type="ECO:0000313" key="2">
    <source>
        <dbReference type="EMBL" id="MDP5272853.1"/>
    </source>
</evidence>
<dbReference type="RefSeq" id="WP_305990156.1">
    <property type="nucleotide sequence ID" value="NZ_JAVAMP010000001.1"/>
</dbReference>
<feature type="domain" description="Copper amine oxidase-like N-terminal" evidence="1">
    <location>
        <begin position="58"/>
        <end position="95"/>
    </location>
</feature>
<proteinExistence type="predicted"/>
<accession>A0ABT9IU55</accession>
<comment type="caution">
    <text evidence="2">The sequence shown here is derived from an EMBL/GenBank/DDBJ whole genome shotgun (WGS) entry which is preliminary data.</text>
</comment>
<reference evidence="2 3" key="1">
    <citation type="submission" date="2023-08" db="EMBL/GenBank/DDBJ databases">
        <authorList>
            <person name="Park J.-S."/>
        </authorList>
    </citation>
    <scope>NUCLEOTIDE SEQUENCE [LARGE SCALE GENOMIC DNA]</scope>
    <source>
        <strain evidence="2 3">2205SS18-9</strain>
    </source>
</reference>
<evidence type="ECO:0000313" key="3">
    <source>
        <dbReference type="Proteomes" id="UP001231941"/>
    </source>
</evidence>
<keyword evidence="3" id="KW-1185">Reference proteome</keyword>
<dbReference type="Pfam" id="PF07833">
    <property type="entry name" value="Cu_amine_oxidN1"/>
    <property type="match status" value="1"/>
</dbReference>
<protein>
    <submittedName>
        <fullName evidence="2">Stalk domain-containing protein</fullName>
    </submittedName>
</protein>
<dbReference type="Proteomes" id="UP001231941">
    <property type="component" value="Unassembled WGS sequence"/>
</dbReference>